<accession>A0A9X4H0I0</accession>
<dbReference type="InterPro" id="IPR014755">
    <property type="entry name" value="Cu-Rt/internalin_Ig-like"/>
</dbReference>
<dbReference type="Pfam" id="PF13205">
    <property type="entry name" value="Big_5"/>
    <property type="match status" value="1"/>
</dbReference>
<dbReference type="InterPro" id="IPR008965">
    <property type="entry name" value="CBM2/CBM3_carb-bd_dom_sf"/>
</dbReference>
<dbReference type="Pfam" id="PF00395">
    <property type="entry name" value="SLH"/>
    <property type="match status" value="3"/>
</dbReference>
<keyword evidence="1 4" id="KW-0732">Signal</keyword>
<evidence type="ECO:0000313" key="7">
    <source>
        <dbReference type="Proteomes" id="UP001154312"/>
    </source>
</evidence>
<dbReference type="PROSITE" id="PS51272">
    <property type="entry name" value="SLH"/>
    <property type="match status" value="2"/>
</dbReference>
<gene>
    <name evidence="6" type="ORF">L7E55_00070</name>
</gene>
<dbReference type="CDD" id="cd08547">
    <property type="entry name" value="Type_II_cohesin"/>
    <property type="match status" value="1"/>
</dbReference>
<feature type="domain" description="SLH" evidence="5">
    <location>
        <begin position="29"/>
        <end position="90"/>
    </location>
</feature>
<dbReference type="InterPro" id="IPR051465">
    <property type="entry name" value="Cell_Envelope_Struct_Comp"/>
</dbReference>
<evidence type="ECO:0000313" key="6">
    <source>
        <dbReference type="EMBL" id="MDF9406766.1"/>
    </source>
</evidence>
<dbReference type="SUPFAM" id="SSF49384">
    <property type="entry name" value="Carbohydrate-binding domain"/>
    <property type="match status" value="1"/>
</dbReference>
<dbReference type="Gene3D" id="2.60.40.1220">
    <property type="match status" value="1"/>
</dbReference>
<dbReference type="AlphaFoldDB" id="A0A9X4H0I0"/>
<dbReference type="Proteomes" id="UP001154312">
    <property type="component" value="Unassembled WGS sequence"/>
</dbReference>
<sequence>MIFKKTIVLLVVLSFLLVFPAVAGARGDTDRMFNDVEKEYIDYPFIKYLWESGVIAGFPDGTFRPGENITRAQAAKVLVLAGGLTATSSSSEKYFADMDENHWAYGMIQSAAGAGLLMGYPDGNFRPEQPVSRAELATLLLRFGNTPRVNVELPELADMNATHWAAYPVGVVLKAGLLGLSGKDAFAPEEPATRSDMARGLALIKTLSPDLRKVQLAGKLAVKKNGVFLLPKDTQTRHPVSEAVLLSVGDTIIVDQNGEAEIVFEDGSGIRINPNTELEIKKLDGFLFLRTDGTTGSAVDRLEIKLKKGVIHGALASRYNEKEEKAAPTTSLKKMQPGYGMEAPGNPGEEGLAPVLLAYKGVDTASVYSGLYAAGEQEEQAGPAEEVAWWQEPYEQRTRVVVDMPWGVAAIRSTFWTNWVTSDSQGTNVLVGQAVVSVGGRQVVVDLGMSFKIADPLRPPELPAKMTEDEKKEWAEIKSWVQERVEKILKEVAQNLSANPQVTLVQKDQVVTTKLETLTPEQQNAIIEQELQTKLNQITNEITERYKGLFKETGLDINISGPGTSANEQQQQQPQQQQQQQEQQPVSSGGGGGHSSSPVDTVAPTVTATSPVDGTTGVAVNSSITVTFSEEIRGVNENTFTLKRSNDNSVVAASVFYDAAKRTATLVPAGDLAAGTRYSVVLTGGITDTAGNALASYTFYFTTAEGITVTTELNFIPAMLNITAGDTFSVDVVAKNVQDLYGVDLEVLYDPALAEAQYVVSGAAWNEEWAFVQNGIDNKSGKISMILTRKKPYGGCNGLVTIGTVVFKSLSPGALRLSFSSQHDLCNSIPEFIVHQVSACDVDILR</sequence>
<feature type="region of interest" description="Disordered" evidence="3">
    <location>
        <begin position="555"/>
        <end position="614"/>
    </location>
</feature>
<dbReference type="Pfam" id="PF00963">
    <property type="entry name" value="Cohesin"/>
    <property type="match status" value="1"/>
</dbReference>
<proteinExistence type="predicted"/>
<organism evidence="6 7">
    <name type="scientific">Pelotomaculum isophthalicicum JI</name>
    <dbReference type="NCBI Taxonomy" id="947010"/>
    <lineage>
        <taxon>Bacteria</taxon>
        <taxon>Bacillati</taxon>
        <taxon>Bacillota</taxon>
        <taxon>Clostridia</taxon>
        <taxon>Eubacteriales</taxon>
        <taxon>Desulfotomaculaceae</taxon>
        <taxon>Pelotomaculum</taxon>
    </lineage>
</organism>
<dbReference type="PANTHER" id="PTHR43308">
    <property type="entry name" value="OUTER MEMBRANE PROTEIN ALPHA-RELATED"/>
    <property type="match status" value="1"/>
</dbReference>
<comment type="caution">
    <text evidence="6">The sequence shown here is derived from an EMBL/GenBank/DDBJ whole genome shotgun (WGS) entry which is preliminary data.</text>
</comment>
<protein>
    <submittedName>
        <fullName evidence="6">S-layer homology domain-containing protein</fullName>
    </submittedName>
</protein>
<feature type="compositionally biased region" description="Low complexity" evidence="3">
    <location>
        <begin position="595"/>
        <end position="613"/>
    </location>
</feature>
<dbReference type="Gene3D" id="2.60.40.680">
    <property type="match status" value="1"/>
</dbReference>
<dbReference type="InterPro" id="IPR032812">
    <property type="entry name" value="SbsA_Ig"/>
</dbReference>
<dbReference type="PANTHER" id="PTHR43308:SF5">
    <property type="entry name" value="S-LAYER PROTEIN _ PEPTIDOGLYCAN ENDO-BETA-N-ACETYLGLUCOSAMINIDASE"/>
    <property type="match status" value="1"/>
</dbReference>
<dbReference type="InterPro" id="IPR002102">
    <property type="entry name" value="Cohesin_dom"/>
</dbReference>
<dbReference type="InterPro" id="IPR001119">
    <property type="entry name" value="SLH_dom"/>
</dbReference>
<name>A0A9X4H0I0_9FIRM</name>
<feature type="chain" id="PRO_5040770611" evidence="4">
    <location>
        <begin position="24"/>
        <end position="846"/>
    </location>
</feature>
<evidence type="ECO:0000256" key="4">
    <source>
        <dbReference type="SAM" id="SignalP"/>
    </source>
</evidence>
<feature type="compositionally biased region" description="Low complexity" evidence="3">
    <location>
        <begin position="568"/>
        <end position="587"/>
    </location>
</feature>
<evidence type="ECO:0000259" key="5">
    <source>
        <dbReference type="PROSITE" id="PS51272"/>
    </source>
</evidence>
<dbReference type="GO" id="GO:0000272">
    <property type="term" value="P:polysaccharide catabolic process"/>
    <property type="evidence" value="ECO:0007669"/>
    <property type="project" value="InterPro"/>
</dbReference>
<keyword evidence="2" id="KW-0677">Repeat</keyword>
<evidence type="ECO:0000256" key="3">
    <source>
        <dbReference type="SAM" id="MobiDB-lite"/>
    </source>
</evidence>
<evidence type="ECO:0000256" key="2">
    <source>
        <dbReference type="ARBA" id="ARBA00022737"/>
    </source>
</evidence>
<feature type="domain" description="SLH" evidence="5">
    <location>
        <begin position="91"/>
        <end position="154"/>
    </location>
</feature>
<reference evidence="6" key="1">
    <citation type="submission" date="2022-02" db="EMBL/GenBank/DDBJ databases">
        <authorList>
            <person name="Leng L."/>
        </authorList>
    </citation>
    <scope>NUCLEOTIDE SEQUENCE</scope>
    <source>
        <strain evidence="6">JI</strain>
    </source>
</reference>
<keyword evidence="7" id="KW-1185">Reference proteome</keyword>
<dbReference type="GO" id="GO:0030246">
    <property type="term" value="F:carbohydrate binding"/>
    <property type="evidence" value="ECO:0007669"/>
    <property type="project" value="InterPro"/>
</dbReference>
<evidence type="ECO:0000256" key="1">
    <source>
        <dbReference type="ARBA" id="ARBA00022729"/>
    </source>
</evidence>
<feature type="signal peptide" evidence="4">
    <location>
        <begin position="1"/>
        <end position="23"/>
    </location>
</feature>
<dbReference type="RefSeq" id="WP_277441911.1">
    <property type="nucleotide sequence ID" value="NZ_JAKOAV010000001.1"/>
</dbReference>
<dbReference type="EMBL" id="JAKOAV010000001">
    <property type="protein sequence ID" value="MDF9406766.1"/>
    <property type="molecule type" value="Genomic_DNA"/>
</dbReference>